<dbReference type="PANTHER" id="PTHR24113:SF12">
    <property type="entry name" value="RAN GTPASE-ACTIVATING PROTEIN 1"/>
    <property type="match status" value="1"/>
</dbReference>
<organism evidence="7 8">
    <name type="scientific">Acaulospora morrowiae</name>
    <dbReference type="NCBI Taxonomy" id="94023"/>
    <lineage>
        <taxon>Eukaryota</taxon>
        <taxon>Fungi</taxon>
        <taxon>Fungi incertae sedis</taxon>
        <taxon>Mucoromycota</taxon>
        <taxon>Glomeromycotina</taxon>
        <taxon>Glomeromycetes</taxon>
        <taxon>Diversisporales</taxon>
        <taxon>Acaulosporaceae</taxon>
        <taxon>Acaulospora</taxon>
    </lineage>
</organism>
<dbReference type="InterPro" id="IPR027038">
    <property type="entry name" value="RanGap"/>
</dbReference>
<dbReference type="SMART" id="SM00368">
    <property type="entry name" value="LRR_RI"/>
    <property type="match status" value="4"/>
</dbReference>
<keyword evidence="8" id="KW-1185">Reference proteome</keyword>
<dbReference type="SUPFAM" id="SSF89009">
    <property type="entry name" value="GAT-like domain"/>
    <property type="match status" value="1"/>
</dbReference>
<feature type="domain" description="GAT" evidence="6">
    <location>
        <begin position="172"/>
        <end position="260"/>
    </location>
</feature>
<dbReference type="GO" id="GO:0005096">
    <property type="term" value="F:GTPase activator activity"/>
    <property type="evidence" value="ECO:0007669"/>
    <property type="project" value="UniProtKB-KW"/>
</dbReference>
<dbReference type="AlphaFoldDB" id="A0A9N9ITF7"/>
<dbReference type="EMBL" id="CAJVPV010033798">
    <property type="protein sequence ID" value="CAG8747708.1"/>
    <property type="molecule type" value="Genomic_DNA"/>
</dbReference>
<reference evidence="7" key="1">
    <citation type="submission" date="2021-06" db="EMBL/GenBank/DDBJ databases">
        <authorList>
            <person name="Kallberg Y."/>
            <person name="Tangrot J."/>
            <person name="Rosling A."/>
        </authorList>
    </citation>
    <scope>NUCLEOTIDE SEQUENCE</scope>
    <source>
        <strain evidence="7">CL551</strain>
    </source>
</reference>
<feature type="region of interest" description="Disordered" evidence="5">
    <location>
        <begin position="149"/>
        <end position="172"/>
    </location>
</feature>
<evidence type="ECO:0000256" key="1">
    <source>
        <dbReference type="ARBA" id="ARBA00022468"/>
    </source>
</evidence>
<dbReference type="PANTHER" id="PTHR24113">
    <property type="entry name" value="RAN GTPASE-ACTIVATING PROTEIN 1"/>
    <property type="match status" value="1"/>
</dbReference>
<accession>A0A9N9ITF7</accession>
<dbReference type="GO" id="GO:0048471">
    <property type="term" value="C:perinuclear region of cytoplasm"/>
    <property type="evidence" value="ECO:0007669"/>
    <property type="project" value="TreeGrafter"/>
</dbReference>
<dbReference type="Gene3D" id="1.20.58.160">
    <property type="match status" value="1"/>
</dbReference>
<evidence type="ECO:0000256" key="4">
    <source>
        <dbReference type="SAM" id="Coils"/>
    </source>
</evidence>
<feature type="coiled-coil region" evidence="4">
    <location>
        <begin position="174"/>
        <end position="224"/>
    </location>
</feature>
<dbReference type="GO" id="GO:0006913">
    <property type="term" value="P:nucleocytoplasmic transport"/>
    <property type="evidence" value="ECO:0007669"/>
    <property type="project" value="TreeGrafter"/>
</dbReference>
<name>A0A9N9ITF7_9GLOM</name>
<keyword evidence="4" id="KW-0175">Coiled coil</keyword>
<dbReference type="GO" id="GO:0005634">
    <property type="term" value="C:nucleus"/>
    <property type="evidence" value="ECO:0007669"/>
    <property type="project" value="TreeGrafter"/>
</dbReference>
<dbReference type="Gene3D" id="3.80.10.10">
    <property type="entry name" value="Ribonuclease Inhibitor"/>
    <property type="match status" value="2"/>
</dbReference>
<comment type="caution">
    <text evidence="7">The sequence shown here is derived from an EMBL/GenBank/DDBJ whole genome shotgun (WGS) entry which is preliminary data.</text>
</comment>
<dbReference type="InterPro" id="IPR032675">
    <property type="entry name" value="LRR_dom_sf"/>
</dbReference>
<feature type="compositionally biased region" description="Polar residues" evidence="5">
    <location>
        <begin position="278"/>
        <end position="296"/>
    </location>
</feature>
<feature type="non-terminal residue" evidence="7">
    <location>
        <position position="395"/>
    </location>
</feature>
<dbReference type="SUPFAM" id="SSF52047">
    <property type="entry name" value="RNI-like"/>
    <property type="match status" value="1"/>
</dbReference>
<evidence type="ECO:0000256" key="2">
    <source>
        <dbReference type="ARBA" id="ARBA00022614"/>
    </source>
</evidence>
<dbReference type="InterPro" id="IPR038425">
    <property type="entry name" value="GAT_sf"/>
</dbReference>
<dbReference type="Proteomes" id="UP000789342">
    <property type="component" value="Unassembled WGS sequence"/>
</dbReference>
<dbReference type="GO" id="GO:0031267">
    <property type="term" value="F:small GTPase binding"/>
    <property type="evidence" value="ECO:0007669"/>
    <property type="project" value="TreeGrafter"/>
</dbReference>
<keyword evidence="3" id="KW-0677">Repeat</keyword>
<keyword evidence="2" id="KW-0433">Leucine-rich repeat</keyword>
<evidence type="ECO:0000313" key="7">
    <source>
        <dbReference type="EMBL" id="CAG8747708.1"/>
    </source>
</evidence>
<evidence type="ECO:0000259" key="6">
    <source>
        <dbReference type="PROSITE" id="PS50909"/>
    </source>
</evidence>
<dbReference type="PROSITE" id="PS50909">
    <property type="entry name" value="GAT"/>
    <property type="match status" value="1"/>
</dbReference>
<proteinExistence type="predicted"/>
<dbReference type="InterPro" id="IPR004152">
    <property type="entry name" value="GAT_dom"/>
</dbReference>
<dbReference type="GO" id="GO:0005829">
    <property type="term" value="C:cytosol"/>
    <property type="evidence" value="ECO:0007669"/>
    <property type="project" value="TreeGrafter"/>
</dbReference>
<evidence type="ECO:0000256" key="5">
    <source>
        <dbReference type="SAM" id="MobiDB-lite"/>
    </source>
</evidence>
<feature type="compositionally biased region" description="Basic and acidic residues" evidence="5">
    <location>
        <begin position="162"/>
        <end position="172"/>
    </location>
</feature>
<evidence type="ECO:0000256" key="3">
    <source>
        <dbReference type="ARBA" id="ARBA00022737"/>
    </source>
</evidence>
<dbReference type="Pfam" id="PF03127">
    <property type="entry name" value="GAT"/>
    <property type="match status" value="1"/>
</dbReference>
<dbReference type="GO" id="GO:0043130">
    <property type="term" value="F:ubiquitin binding"/>
    <property type="evidence" value="ECO:0007669"/>
    <property type="project" value="InterPro"/>
</dbReference>
<feature type="non-terminal residue" evidence="7">
    <location>
        <position position="1"/>
    </location>
</feature>
<keyword evidence="1" id="KW-0343">GTPase activation</keyword>
<protein>
    <submittedName>
        <fullName evidence="7">17442_t:CDS:1</fullName>
    </submittedName>
</protein>
<feature type="region of interest" description="Disordered" evidence="5">
    <location>
        <begin position="263"/>
        <end position="298"/>
    </location>
</feature>
<dbReference type="GO" id="GO:0035091">
    <property type="term" value="F:phosphatidylinositol binding"/>
    <property type="evidence" value="ECO:0007669"/>
    <property type="project" value="InterPro"/>
</dbReference>
<dbReference type="OrthoDB" id="120976at2759"/>
<sequence length="395" mass="43837">LRELYLPNNRMDPKCLIYMADGLKHNRSLEVLDMSKNPVGGPSIEGVVALRDALSQNNTLKGLFLSDTQLGTEGAIAIAEYLPETNSLVHLDLTSNLDIDIAGIMALAVSIKMNHSIRILDVNVRPNDAEAAQFSRDILQACVRNTELSHKDRESSNGSSLSDDHHPTEMPHHLNDIKKEMSLAEESLKVFEAMLSNEEPNLDKVENNEVIEQLRGQCQDLQSKIRLHITSIADEKLLEDLLALNDNLSSALQKHANIYINQLSPSSSEPESTRLEQNDLSSTTEPVTASDGTNDLTLLDPEQKLPITNPQQPEPFSEFLPTFSIGDSDEEIEGVSDTLYSEGKNVVSQFQLPNDVSEAQDRRSSMEEMNKLLVLEEGEVLKKSKSILDEQDNAK</sequence>
<evidence type="ECO:0000313" key="8">
    <source>
        <dbReference type="Proteomes" id="UP000789342"/>
    </source>
</evidence>
<dbReference type="InterPro" id="IPR001611">
    <property type="entry name" value="Leu-rich_rpt"/>
</dbReference>
<dbReference type="Pfam" id="PF13516">
    <property type="entry name" value="LRR_6"/>
    <property type="match status" value="2"/>
</dbReference>
<gene>
    <name evidence="7" type="ORF">AMORRO_LOCUS15147</name>
</gene>